<dbReference type="AlphaFoldDB" id="A0A8E2EG58"/>
<reference evidence="2 3" key="1">
    <citation type="journal article" date="2016" name="Nat. Commun.">
        <title>Ectomycorrhizal ecology is imprinted in the genome of the dominant symbiotic fungus Cenococcum geophilum.</title>
        <authorList>
            <consortium name="DOE Joint Genome Institute"/>
            <person name="Peter M."/>
            <person name="Kohler A."/>
            <person name="Ohm R.A."/>
            <person name="Kuo A."/>
            <person name="Krutzmann J."/>
            <person name="Morin E."/>
            <person name="Arend M."/>
            <person name="Barry K.W."/>
            <person name="Binder M."/>
            <person name="Choi C."/>
            <person name="Clum A."/>
            <person name="Copeland A."/>
            <person name="Grisel N."/>
            <person name="Haridas S."/>
            <person name="Kipfer T."/>
            <person name="LaButti K."/>
            <person name="Lindquist E."/>
            <person name="Lipzen A."/>
            <person name="Maire R."/>
            <person name="Meier B."/>
            <person name="Mihaltcheva S."/>
            <person name="Molinier V."/>
            <person name="Murat C."/>
            <person name="Poggeler S."/>
            <person name="Quandt C.A."/>
            <person name="Sperisen C."/>
            <person name="Tritt A."/>
            <person name="Tisserant E."/>
            <person name="Crous P.W."/>
            <person name="Henrissat B."/>
            <person name="Nehls U."/>
            <person name="Egli S."/>
            <person name="Spatafora J.W."/>
            <person name="Grigoriev I.V."/>
            <person name="Martin F.M."/>
        </authorList>
    </citation>
    <scope>NUCLEOTIDE SEQUENCE [LARGE SCALE GENOMIC DNA]</scope>
    <source>
        <strain evidence="2 3">CBS 459.81</strain>
    </source>
</reference>
<evidence type="ECO:0000313" key="3">
    <source>
        <dbReference type="Proteomes" id="UP000250266"/>
    </source>
</evidence>
<organism evidence="2 3">
    <name type="scientific">Lepidopterella palustris CBS 459.81</name>
    <dbReference type="NCBI Taxonomy" id="1314670"/>
    <lineage>
        <taxon>Eukaryota</taxon>
        <taxon>Fungi</taxon>
        <taxon>Dikarya</taxon>
        <taxon>Ascomycota</taxon>
        <taxon>Pezizomycotina</taxon>
        <taxon>Dothideomycetes</taxon>
        <taxon>Pleosporomycetidae</taxon>
        <taxon>Mytilinidiales</taxon>
        <taxon>Argynnaceae</taxon>
        <taxon>Lepidopterella</taxon>
    </lineage>
</organism>
<dbReference type="PROSITE" id="PS50280">
    <property type="entry name" value="SET"/>
    <property type="match status" value="1"/>
</dbReference>
<dbReference type="InterPro" id="IPR046341">
    <property type="entry name" value="SET_dom_sf"/>
</dbReference>
<dbReference type="SUPFAM" id="SSF82199">
    <property type="entry name" value="SET domain"/>
    <property type="match status" value="1"/>
</dbReference>
<sequence>MHNIHAYRNTAEQYLGIVRTNALPIGTNGIDGGIFLEACRINHACDNNAQKNWNENIKRHTVHALRDIEQGEEITICYLAILKNRKARQEAFQIKFGCTCSCRLCSLPSEQSQESDKRLDEIHRLENLIGERGMLGILSTPLRILRYVDQQVQLYNEQGPGDAGLPRAFFDAAQIAIANGDLARGRIFLEKAIFGWQTALGSDSTEVAEYGVLAKDPSKHDLYGSSMAWRTALNEVPCGLEPGAFEDWLWKREKQQCSGRQVDLRTRTTFPRFVDLPDENTFDLDFYESSTCRPRWHWCFLAEIVHSTTLLRMRMEIKDMDGRSLPLFFYTDGRGSELPPAQVRSGYTVAILYAQRHAFAFDDPGIRHEDP</sequence>
<dbReference type="PANTHER" id="PTHR47332:SF2">
    <property type="entry name" value="SET-6"/>
    <property type="match status" value="1"/>
</dbReference>
<evidence type="ECO:0000313" key="2">
    <source>
        <dbReference type="EMBL" id="OCK83190.1"/>
    </source>
</evidence>
<dbReference type="InterPro" id="IPR001214">
    <property type="entry name" value="SET_dom"/>
</dbReference>
<gene>
    <name evidence="2" type="ORF">K432DRAFT_192651</name>
</gene>
<dbReference type="InterPro" id="IPR053185">
    <property type="entry name" value="SET_domain_protein"/>
</dbReference>
<dbReference type="Pfam" id="PF00856">
    <property type="entry name" value="SET"/>
    <property type="match status" value="1"/>
</dbReference>
<keyword evidence="3" id="KW-1185">Reference proteome</keyword>
<dbReference type="OrthoDB" id="265717at2759"/>
<proteinExistence type="predicted"/>
<dbReference type="Gene3D" id="2.170.270.10">
    <property type="entry name" value="SET domain"/>
    <property type="match status" value="1"/>
</dbReference>
<protein>
    <submittedName>
        <fullName evidence="2">SET domain-containing protein 5</fullName>
    </submittedName>
</protein>
<dbReference type="EMBL" id="KV744867">
    <property type="protein sequence ID" value="OCK83190.1"/>
    <property type="molecule type" value="Genomic_DNA"/>
</dbReference>
<accession>A0A8E2EG58</accession>
<dbReference type="CDD" id="cd20071">
    <property type="entry name" value="SET_SMYD"/>
    <property type="match status" value="1"/>
</dbReference>
<dbReference type="PANTHER" id="PTHR47332">
    <property type="entry name" value="SET DOMAIN-CONTAINING PROTEIN 5"/>
    <property type="match status" value="1"/>
</dbReference>
<dbReference type="Proteomes" id="UP000250266">
    <property type="component" value="Unassembled WGS sequence"/>
</dbReference>
<name>A0A8E2EG58_9PEZI</name>
<feature type="domain" description="SET" evidence="1">
    <location>
        <begin position="1"/>
        <end position="79"/>
    </location>
</feature>
<evidence type="ECO:0000259" key="1">
    <source>
        <dbReference type="PROSITE" id="PS50280"/>
    </source>
</evidence>